<protein>
    <submittedName>
        <fullName evidence="2">Uncharacterized protein</fullName>
    </submittedName>
</protein>
<evidence type="ECO:0000313" key="2">
    <source>
        <dbReference type="EMBL" id="RAR14054.1"/>
    </source>
</evidence>
<keyword evidence="3" id="KW-1185">Reference proteome</keyword>
<accession>A0A364N9N2</accession>
<sequence length="801" mass="90336">MSQNIMPMAKLLSRKLLPLMKPQGRVRANRQPLRLVHSGRIKKVSPLTTSKSSRCLSPGESQLAEALANIKDNYQRPDKDLIEAMRNKRRFPTPAVDQEEPSAESLQPSSTAAEPDSSAVAEPTSIVKSSQPKTIIALPPEPPKQIEDWEDRAKKIIDQENLSLDRGWSKFTWKQKASNVVRLKLLKDDGYDIIPLQVKGTSADQIIDALLAHVDARTQTAPIQNLSTALDTNAHSEPMKYLEEDGVTDTEDEERFPLASDKTMNIGTFPHRSDVTNDRNIRPGPRVSPEDKLYPTVPVIGEKRKHDHHDDDQPEWHERLTQPHLHTMYNEIRPQRDSLSADEPKGVSCTCGTSSPKRLCLVTPGKINATITGQAHELMNKRISRKIFRSSRAASKVFRACLLADESSSALKAIFTPEKPPKSARIVFTLASTPATQPSSGDIYMGSVGSDLIVEEAKSLSSYLDEDGRYYIYDPESGEDMDGNLLMERSGLVYGAFRHDIRLTSGKNQAAIIEGNPRALISLVEHLRKEDLHHLCRYRPIDIDEDTQGVRDVEMKLYFLARNAPTLPADDNLQSKTGECSQSFPFENNSANQYHSRNQFARASLQATLNSSKMPSRKFAANEKNRGAKKFDDEDFPRYWVSEDPFSLRNENARVEHNQSDNEFNISAEEDPHFGLVHDKYALIKAFLEKEKDLSLFPHQPKLRKEGMAVAFVEPPITITSQAQNFARLHLDTDGELRRLNDEAPEEELGALLEQPMRDYLLFWDDMKASLVWQMQGQNKGEKNGKVENVMDEVFEKLVVI</sequence>
<evidence type="ECO:0000256" key="1">
    <source>
        <dbReference type="SAM" id="MobiDB-lite"/>
    </source>
</evidence>
<reference evidence="3" key="1">
    <citation type="submission" date="2018-05" db="EMBL/GenBank/DDBJ databases">
        <title>Draft genome sequence of Stemphylium lycopersici strain CIDEFI 213.</title>
        <authorList>
            <person name="Medina R."/>
            <person name="Franco M.E.E."/>
            <person name="Lucentini C.G."/>
            <person name="Saparrat M.C.N."/>
            <person name="Balatti P.A."/>
        </authorList>
    </citation>
    <scope>NUCLEOTIDE SEQUENCE [LARGE SCALE GENOMIC DNA]</scope>
    <source>
        <strain evidence="3">CIDEFI 213</strain>
    </source>
</reference>
<organism evidence="2 3">
    <name type="scientific">Stemphylium lycopersici</name>
    <name type="common">Tomato gray leaf spot disease fungus</name>
    <name type="synonym">Thyrospora lycopersici</name>
    <dbReference type="NCBI Taxonomy" id="183478"/>
    <lineage>
        <taxon>Eukaryota</taxon>
        <taxon>Fungi</taxon>
        <taxon>Dikarya</taxon>
        <taxon>Ascomycota</taxon>
        <taxon>Pezizomycotina</taxon>
        <taxon>Dothideomycetes</taxon>
        <taxon>Pleosporomycetidae</taxon>
        <taxon>Pleosporales</taxon>
        <taxon>Pleosporineae</taxon>
        <taxon>Pleosporaceae</taxon>
        <taxon>Stemphylium</taxon>
    </lineage>
</organism>
<dbReference type="EMBL" id="QGDH01000027">
    <property type="protein sequence ID" value="RAR14054.1"/>
    <property type="molecule type" value="Genomic_DNA"/>
</dbReference>
<dbReference type="Proteomes" id="UP000249619">
    <property type="component" value="Unassembled WGS sequence"/>
</dbReference>
<proteinExistence type="predicted"/>
<feature type="region of interest" description="Disordered" evidence="1">
    <location>
        <begin position="263"/>
        <end position="293"/>
    </location>
</feature>
<gene>
    <name evidence="2" type="ORF">DDE83_002623</name>
</gene>
<feature type="compositionally biased region" description="Basic and acidic residues" evidence="1">
    <location>
        <begin position="271"/>
        <end position="281"/>
    </location>
</feature>
<comment type="caution">
    <text evidence="2">The sequence shown here is derived from an EMBL/GenBank/DDBJ whole genome shotgun (WGS) entry which is preliminary data.</text>
</comment>
<dbReference type="AlphaFoldDB" id="A0A364N9N2"/>
<evidence type="ECO:0000313" key="3">
    <source>
        <dbReference type="Proteomes" id="UP000249619"/>
    </source>
</evidence>
<feature type="region of interest" description="Disordered" evidence="1">
    <location>
        <begin position="90"/>
        <end position="145"/>
    </location>
</feature>
<name>A0A364N9N2_STELY</name>